<feature type="compositionally biased region" description="Basic and acidic residues" evidence="1">
    <location>
        <begin position="23"/>
        <end position="34"/>
    </location>
</feature>
<proteinExistence type="predicted"/>
<evidence type="ECO:0000256" key="1">
    <source>
        <dbReference type="SAM" id="MobiDB-lite"/>
    </source>
</evidence>
<name>A0AA38WGM5_9ASTR</name>
<reference evidence="2" key="1">
    <citation type="submission" date="2023-03" db="EMBL/GenBank/DDBJ databases">
        <title>Chromosome-scale reference genome and RAD-based genetic map of yellow starthistle (Centaurea solstitialis) reveal putative structural variation and QTLs associated with invader traits.</title>
        <authorList>
            <person name="Reatini B."/>
            <person name="Cang F.A."/>
            <person name="Jiang Q."/>
            <person name="Mckibben M.T.W."/>
            <person name="Barker M.S."/>
            <person name="Rieseberg L.H."/>
            <person name="Dlugosch K.M."/>
        </authorList>
    </citation>
    <scope>NUCLEOTIDE SEQUENCE</scope>
    <source>
        <strain evidence="2">CAN-66</strain>
        <tissue evidence="2">Leaf</tissue>
    </source>
</reference>
<accession>A0AA38WGM5</accession>
<keyword evidence="3" id="KW-1185">Reference proteome</keyword>
<evidence type="ECO:0000313" key="3">
    <source>
        <dbReference type="Proteomes" id="UP001172457"/>
    </source>
</evidence>
<evidence type="ECO:0000313" key="2">
    <source>
        <dbReference type="EMBL" id="KAJ9551480.1"/>
    </source>
</evidence>
<dbReference type="PANTHER" id="PTHR34049">
    <property type="entry name" value="F-BOX PROTEIN SKIP27"/>
    <property type="match status" value="1"/>
</dbReference>
<gene>
    <name evidence="2" type="ORF">OSB04_015525</name>
</gene>
<organism evidence="2 3">
    <name type="scientific">Centaurea solstitialis</name>
    <name type="common">yellow star-thistle</name>
    <dbReference type="NCBI Taxonomy" id="347529"/>
    <lineage>
        <taxon>Eukaryota</taxon>
        <taxon>Viridiplantae</taxon>
        <taxon>Streptophyta</taxon>
        <taxon>Embryophyta</taxon>
        <taxon>Tracheophyta</taxon>
        <taxon>Spermatophyta</taxon>
        <taxon>Magnoliopsida</taxon>
        <taxon>eudicotyledons</taxon>
        <taxon>Gunneridae</taxon>
        <taxon>Pentapetalae</taxon>
        <taxon>asterids</taxon>
        <taxon>campanulids</taxon>
        <taxon>Asterales</taxon>
        <taxon>Asteraceae</taxon>
        <taxon>Carduoideae</taxon>
        <taxon>Cardueae</taxon>
        <taxon>Centaureinae</taxon>
        <taxon>Centaurea</taxon>
    </lineage>
</organism>
<sequence length="207" mass="23564">MSFDVSFNSHMGGSWVEPWWSPKENRDTSQEAKTKVTVSNFSSGSRMGKVSPKEKMSKTSSKQKRRIHGSNKYLKPGALAQLRINIQLMYNTNIGKKKVDVMNSGKTHGDVLFQDKCANDIPIILSPAKLRYNFVLDQLICSRRIIYRESPRNHAMELLVIYTLKLSSLFRLTDKLVKFMYGDSGAKEGGNDDDSLVALHLRLWKSF</sequence>
<dbReference type="PANTHER" id="PTHR34049:SF2">
    <property type="entry name" value="F-BOX DOMAIN CONTAINING PROTEIN, EXPRESSED"/>
    <property type="match status" value="1"/>
</dbReference>
<dbReference type="InterPro" id="IPR045286">
    <property type="entry name" value="FBS1-like"/>
</dbReference>
<dbReference type="EMBL" id="JARYMX010000004">
    <property type="protein sequence ID" value="KAJ9551480.1"/>
    <property type="molecule type" value="Genomic_DNA"/>
</dbReference>
<feature type="compositionally biased region" description="Polar residues" evidence="1">
    <location>
        <begin position="36"/>
        <end position="45"/>
    </location>
</feature>
<comment type="caution">
    <text evidence="2">The sequence shown here is derived from an EMBL/GenBank/DDBJ whole genome shotgun (WGS) entry which is preliminary data.</text>
</comment>
<dbReference type="AlphaFoldDB" id="A0AA38WGM5"/>
<protein>
    <submittedName>
        <fullName evidence="2">Uncharacterized protein</fullName>
    </submittedName>
</protein>
<feature type="region of interest" description="Disordered" evidence="1">
    <location>
        <begin position="18"/>
        <end position="68"/>
    </location>
</feature>
<dbReference type="Proteomes" id="UP001172457">
    <property type="component" value="Chromosome 4"/>
</dbReference>
<feature type="non-terminal residue" evidence="2">
    <location>
        <position position="1"/>
    </location>
</feature>